<dbReference type="EMBL" id="MOPA01000003">
    <property type="protein sequence ID" value="KAK1543238.1"/>
    <property type="molecule type" value="Genomic_DNA"/>
</dbReference>
<sequence>MTIIKGCSSHSLVLSRHLSSPALHPASVITRRCPVGIDRPGLNQPQPPLRLQCEGVFLVQAGGETSSPQHRTAVAGDVRTIFVGSTKFCAKQQAKVHLRVSQGGLQMDDHLCIFYSVFTSDYLFTASDGDIQVRLILHYAQAIIPDAIMGGLEQVEGTWCWQRNNHIPVQPGYVKPDIDTPCQNLGLFNCCRASHLCSIPSRLEDGRANTGCHLRRDLVNWKWQEAGDPSSFRSRRLYFVGHQCSSTRVGSFGEQLPNANMAPKKRCRCGYLDSF</sequence>
<reference evidence="1 2" key="1">
    <citation type="submission" date="2016-10" db="EMBL/GenBank/DDBJ databases">
        <title>The genome sequence of Colletotrichum fioriniae PJ7.</title>
        <authorList>
            <person name="Baroncelli R."/>
        </authorList>
    </citation>
    <scope>NUCLEOTIDE SEQUENCE [LARGE SCALE GENOMIC DNA]</scope>
    <source>
        <strain evidence="1 2">IMI 384185</strain>
    </source>
</reference>
<evidence type="ECO:0000313" key="1">
    <source>
        <dbReference type="EMBL" id="KAK1543238.1"/>
    </source>
</evidence>
<organism evidence="1 2">
    <name type="scientific">Colletotrichum paranaense</name>
    <dbReference type="NCBI Taxonomy" id="1914294"/>
    <lineage>
        <taxon>Eukaryota</taxon>
        <taxon>Fungi</taxon>
        <taxon>Dikarya</taxon>
        <taxon>Ascomycota</taxon>
        <taxon>Pezizomycotina</taxon>
        <taxon>Sordariomycetes</taxon>
        <taxon>Hypocreomycetidae</taxon>
        <taxon>Glomerellales</taxon>
        <taxon>Glomerellaceae</taxon>
        <taxon>Colletotrichum</taxon>
        <taxon>Colletotrichum acutatum species complex</taxon>
    </lineage>
</organism>
<accession>A0ABQ9SUP8</accession>
<comment type="caution">
    <text evidence="1">The sequence shown here is derived from an EMBL/GenBank/DDBJ whole genome shotgun (WGS) entry which is preliminary data.</text>
</comment>
<gene>
    <name evidence="1" type="ORF">CPAR01_03871</name>
</gene>
<dbReference type="Proteomes" id="UP001241169">
    <property type="component" value="Unassembled WGS sequence"/>
</dbReference>
<proteinExistence type="predicted"/>
<dbReference type="GeneID" id="85372056"/>
<keyword evidence="2" id="KW-1185">Reference proteome</keyword>
<evidence type="ECO:0000313" key="2">
    <source>
        <dbReference type="Proteomes" id="UP001241169"/>
    </source>
</evidence>
<protein>
    <submittedName>
        <fullName evidence="1">Uncharacterized protein</fullName>
    </submittedName>
</protein>
<dbReference type="RefSeq" id="XP_060352363.1">
    <property type="nucleotide sequence ID" value="XM_060488157.1"/>
</dbReference>
<name>A0ABQ9SUP8_9PEZI</name>